<dbReference type="Pfam" id="PF00664">
    <property type="entry name" value="ABC_membrane"/>
    <property type="match status" value="1"/>
</dbReference>
<dbReference type="InterPro" id="IPR027417">
    <property type="entry name" value="P-loop_NTPase"/>
</dbReference>
<evidence type="ECO:0000256" key="4">
    <source>
        <dbReference type="ARBA" id="ARBA00022840"/>
    </source>
</evidence>
<sequence length="595" mass="63976">MATTKSFLAASPLLRLLAIYREMPFRFTVTALLYALVNGSMAWQQWLIGHAVDEVRNGQVVVRTAEGGLDFDRAWFWLAALIGLAGARAVVQYGAGVLALIIGQELLTIIRERILAQVQRLDLTYHWRHGIGELITRTTRDSDKVRDALVGFWRQVVETGMALTASLAILFWYGPTLGIVPLLAMLTGLTILLHQTDRLVALDRVVGEAYDAVNQDLSEGINGVRVVKAFGLEATRIDRFQTQVTRFTDAARDALAYATRNIPVPQTIVALSHVWVLGYGALLVGADQLTVGALVAALLAANTLVLRVESIGTIIQTFADARASAARIWELLDEEPAIRSGERLLASGPLGLRLERVRLAAPGGGRDILTDLSFRAAPGEIVAIVGNTGSGKSALLSLLPRLADIDGGSILVGTDARGWTDIRALDTGSLRHKVHVVPQESFLFSDSLAANLRFARPEATDDELRHALALAAGDEILDHLPDGFDTKLGDRGVTLSGGQRQRLCLARALLSGAAILALDDATSALDAATERRVLENIKGLRDRGSPVTLLIVSSKLSTILMADRVLLLAGGRIAASGTHDELSKDSAAYRDLMGI</sequence>
<evidence type="ECO:0000256" key="7">
    <source>
        <dbReference type="SAM" id="Phobius"/>
    </source>
</evidence>
<accession>A0A2K9NIJ6</accession>
<dbReference type="CDD" id="cd07346">
    <property type="entry name" value="ABC_6TM_exporters"/>
    <property type="match status" value="1"/>
</dbReference>
<dbReference type="InterPro" id="IPR036640">
    <property type="entry name" value="ABC1_TM_sf"/>
</dbReference>
<name>A0A2K9NIJ6_9PROT</name>
<comment type="subcellular location">
    <subcellularLocation>
        <location evidence="1">Cell membrane</location>
        <topology evidence="1">Multi-pass membrane protein</topology>
    </subcellularLocation>
</comment>
<dbReference type="Proteomes" id="UP000234752">
    <property type="component" value="Chromosome eg_2"/>
</dbReference>
<proteinExistence type="predicted"/>
<keyword evidence="11" id="KW-1185">Reference proteome</keyword>
<dbReference type="GO" id="GO:0005524">
    <property type="term" value="F:ATP binding"/>
    <property type="evidence" value="ECO:0007669"/>
    <property type="project" value="UniProtKB-KW"/>
</dbReference>
<dbReference type="InterPro" id="IPR039421">
    <property type="entry name" value="Type_1_exporter"/>
</dbReference>
<dbReference type="GO" id="GO:0015421">
    <property type="term" value="F:ABC-type oligopeptide transporter activity"/>
    <property type="evidence" value="ECO:0007669"/>
    <property type="project" value="TreeGrafter"/>
</dbReference>
<keyword evidence="2 7" id="KW-0812">Transmembrane</keyword>
<dbReference type="Gene3D" id="3.40.50.300">
    <property type="entry name" value="P-loop containing nucleotide triphosphate hydrolases"/>
    <property type="match status" value="1"/>
</dbReference>
<organism evidence="10 11">
    <name type="scientific">Niveispirillum cyanobacteriorum</name>
    <dbReference type="NCBI Taxonomy" id="1612173"/>
    <lineage>
        <taxon>Bacteria</taxon>
        <taxon>Pseudomonadati</taxon>
        <taxon>Pseudomonadota</taxon>
        <taxon>Alphaproteobacteria</taxon>
        <taxon>Rhodospirillales</taxon>
        <taxon>Azospirillaceae</taxon>
        <taxon>Niveispirillum</taxon>
    </lineage>
</organism>
<evidence type="ECO:0000256" key="3">
    <source>
        <dbReference type="ARBA" id="ARBA00022741"/>
    </source>
</evidence>
<feature type="domain" description="ABC transmembrane type-1" evidence="9">
    <location>
        <begin position="29"/>
        <end position="320"/>
    </location>
</feature>
<gene>
    <name evidence="10" type="ORF">C0V82_19995</name>
</gene>
<dbReference type="GO" id="GO:0005886">
    <property type="term" value="C:plasma membrane"/>
    <property type="evidence" value="ECO:0007669"/>
    <property type="project" value="UniProtKB-SubCell"/>
</dbReference>
<dbReference type="InterPro" id="IPR003439">
    <property type="entry name" value="ABC_transporter-like_ATP-bd"/>
</dbReference>
<evidence type="ECO:0000259" key="9">
    <source>
        <dbReference type="PROSITE" id="PS50929"/>
    </source>
</evidence>
<keyword evidence="5 7" id="KW-1133">Transmembrane helix</keyword>
<keyword evidence="3" id="KW-0547">Nucleotide-binding</keyword>
<evidence type="ECO:0000313" key="10">
    <source>
        <dbReference type="EMBL" id="AUN32910.1"/>
    </source>
</evidence>
<keyword evidence="4 10" id="KW-0067">ATP-binding</keyword>
<dbReference type="SMART" id="SM00382">
    <property type="entry name" value="AAA"/>
    <property type="match status" value="1"/>
</dbReference>
<dbReference type="EMBL" id="CP025612">
    <property type="protein sequence ID" value="AUN32910.1"/>
    <property type="molecule type" value="Genomic_DNA"/>
</dbReference>
<dbReference type="RefSeq" id="WP_102114437.1">
    <property type="nucleotide sequence ID" value="NZ_BMGN01000007.1"/>
</dbReference>
<evidence type="ECO:0000259" key="8">
    <source>
        <dbReference type="PROSITE" id="PS50893"/>
    </source>
</evidence>
<evidence type="ECO:0000256" key="2">
    <source>
        <dbReference type="ARBA" id="ARBA00022692"/>
    </source>
</evidence>
<dbReference type="SUPFAM" id="SSF90123">
    <property type="entry name" value="ABC transporter transmembrane region"/>
    <property type="match status" value="1"/>
</dbReference>
<dbReference type="InterPro" id="IPR003593">
    <property type="entry name" value="AAA+_ATPase"/>
</dbReference>
<dbReference type="PANTHER" id="PTHR43394:SF1">
    <property type="entry name" value="ATP-BINDING CASSETTE SUB-FAMILY B MEMBER 10, MITOCHONDRIAL"/>
    <property type="match status" value="1"/>
</dbReference>
<dbReference type="KEGG" id="ncb:C0V82_19995"/>
<dbReference type="InterPro" id="IPR017871">
    <property type="entry name" value="ABC_transporter-like_CS"/>
</dbReference>
<feature type="transmembrane region" description="Helical" evidence="7">
    <location>
        <begin position="74"/>
        <end position="103"/>
    </location>
</feature>
<dbReference type="PROSITE" id="PS00211">
    <property type="entry name" value="ABC_TRANSPORTER_1"/>
    <property type="match status" value="1"/>
</dbReference>
<dbReference type="PROSITE" id="PS50929">
    <property type="entry name" value="ABC_TM1F"/>
    <property type="match status" value="1"/>
</dbReference>
<dbReference type="PANTHER" id="PTHR43394">
    <property type="entry name" value="ATP-DEPENDENT PERMEASE MDL1, MITOCHONDRIAL"/>
    <property type="match status" value="1"/>
</dbReference>
<protein>
    <submittedName>
        <fullName evidence="10">ABC transporter ATP-binding protein</fullName>
    </submittedName>
</protein>
<dbReference type="Gene3D" id="1.20.1560.10">
    <property type="entry name" value="ABC transporter type 1, transmembrane domain"/>
    <property type="match status" value="1"/>
</dbReference>
<dbReference type="Pfam" id="PF00005">
    <property type="entry name" value="ABC_tran"/>
    <property type="match status" value="1"/>
</dbReference>
<feature type="domain" description="ABC transporter" evidence="8">
    <location>
        <begin position="352"/>
        <end position="595"/>
    </location>
</feature>
<evidence type="ECO:0000256" key="5">
    <source>
        <dbReference type="ARBA" id="ARBA00022989"/>
    </source>
</evidence>
<keyword evidence="6 7" id="KW-0472">Membrane</keyword>
<dbReference type="GO" id="GO:0016887">
    <property type="term" value="F:ATP hydrolysis activity"/>
    <property type="evidence" value="ECO:0007669"/>
    <property type="project" value="InterPro"/>
</dbReference>
<evidence type="ECO:0000256" key="1">
    <source>
        <dbReference type="ARBA" id="ARBA00004651"/>
    </source>
</evidence>
<dbReference type="OrthoDB" id="5288404at2"/>
<reference evidence="10 11" key="1">
    <citation type="submission" date="2017-12" db="EMBL/GenBank/DDBJ databases">
        <title>Genomes of bacteria within cyanobacterial aggregates.</title>
        <authorList>
            <person name="Cai H."/>
        </authorList>
    </citation>
    <scope>NUCLEOTIDE SEQUENCE [LARGE SCALE GENOMIC DNA]</scope>
    <source>
        <strain evidence="10 11">TH16</strain>
    </source>
</reference>
<evidence type="ECO:0000313" key="11">
    <source>
        <dbReference type="Proteomes" id="UP000234752"/>
    </source>
</evidence>
<evidence type="ECO:0000256" key="6">
    <source>
        <dbReference type="ARBA" id="ARBA00023136"/>
    </source>
</evidence>
<dbReference type="AlphaFoldDB" id="A0A2K9NIJ6"/>
<feature type="transmembrane region" description="Helical" evidence="7">
    <location>
        <begin position="170"/>
        <end position="193"/>
    </location>
</feature>
<dbReference type="SUPFAM" id="SSF52540">
    <property type="entry name" value="P-loop containing nucleoside triphosphate hydrolases"/>
    <property type="match status" value="1"/>
</dbReference>
<dbReference type="InterPro" id="IPR011527">
    <property type="entry name" value="ABC1_TM_dom"/>
</dbReference>
<dbReference type="PROSITE" id="PS50893">
    <property type="entry name" value="ABC_TRANSPORTER_2"/>
    <property type="match status" value="1"/>
</dbReference>